<evidence type="ECO:0000313" key="2">
    <source>
        <dbReference type="Proteomes" id="UP000050761"/>
    </source>
</evidence>
<dbReference type="Proteomes" id="UP000050761">
    <property type="component" value="Unassembled WGS sequence"/>
</dbReference>
<sequence length="102" mass="10995">MDDVAVSSSFESGLSMLLSACAPPLSLDDDFSLGWDCLDRSKDVKSGQSASLSRFLFSVHLSRRLLTERGPSPLVLLNCKVHSISIGSTFTEQLCLLETSAV</sequence>
<gene>
    <name evidence="1" type="ORF">HPBE_LOCUS7053</name>
</gene>
<organism evidence="2 3">
    <name type="scientific">Heligmosomoides polygyrus</name>
    <name type="common">Parasitic roundworm</name>
    <dbReference type="NCBI Taxonomy" id="6339"/>
    <lineage>
        <taxon>Eukaryota</taxon>
        <taxon>Metazoa</taxon>
        <taxon>Ecdysozoa</taxon>
        <taxon>Nematoda</taxon>
        <taxon>Chromadorea</taxon>
        <taxon>Rhabditida</taxon>
        <taxon>Rhabditina</taxon>
        <taxon>Rhabditomorpha</taxon>
        <taxon>Strongyloidea</taxon>
        <taxon>Heligmosomidae</taxon>
        <taxon>Heligmosomoides</taxon>
    </lineage>
</organism>
<reference evidence="1 2" key="1">
    <citation type="submission" date="2018-11" db="EMBL/GenBank/DDBJ databases">
        <authorList>
            <consortium name="Pathogen Informatics"/>
        </authorList>
    </citation>
    <scope>NUCLEOTIDE SEQUENCE [LARGE SCALE GENOMIC DNA]</scope>
</reference>
<keyword evidence="2" id="KW-1185">Reference proteome</keyword>
<dbReference type="OrthoDB" id="5859226at2759"/>
<proteinExistence type="predicted"/>
<dbReference type="WBParaSite" id="HPBE_0000705201-mRNA-1">
    <property type="protein sequence ID" value="HPBE_0000705201-mRNA-1"/>
    <property type="gene ID" value="HPBE_0000705201"/>
</dbReference>
<accession>A0A3P7XB77</accession>
<evidence type="ECO:0000313" key="3">
    <source>
        <dbReference type="WBParaSite" id="HPBE_0000705201-mRNA-1"/>
    </source>
</evidence>
<name>A0A183FJ86_HELPZ</name>
<dbReference type="AlphaFoldDB" id="A0A183FJ86"/>
<accession>A0A183FJ86</accession>
<evidence type="ECO:0000313" key="1">
    <source>
        <dbReference type="EMBL" id="VDO70756.1"/>
    </source>
</evidence>
<dbReference type="EMBL" id="UZAH01025804">
    <property type="protein sequence ID" value="VDO70756.1"/>
    <property type="molecule type" value="Genomic_DNA"/>
</dbReference>
<reference evidence="3" key="2">
    <citation type="submission" date="2019-09" db="UniProtKB">
        <authorList>
            <consortium name="WormBaseParasite"/>
        </authorList>
    </citation>
    <scope>IDENTIFICATION</scope>
</reference>
<protein>
    <submittedName>
        <fullName evidence="3">Secreted protein</fullName>
    </submittedName>
</protein>